<dbReference type="InterPro" id="IPR003661">
    <property type="entry name" value="HisK_dim/P_dom"/>
</dbReference>
<dbReference type="FunFam" id="3.30.565.10:FF:000006">
    <property type="entry name" value="Sensor histidine kinase WalK"/>
    <property type="match status" value="1"/>
</dbReference>
<dbReference type="Pfam" id="PF02518">
    <property type="entry name" value="HATPase_c"/>
    <property type="match status" value="1"/>
</dbReference>
<evidence type="ECO:0000259" key="13">
    <source>
        <dbReference type="PROSITE" id="PS50109"/>
    </source>
</evidence>
<dbReference type="InterPro" id="IPR003594">
    <property type="entry name" value="HATPase_dom"/>
</dbReference>
<evidence type="ECO:0000256" key="4">
    <source>
        <dbReference type="ARBA" id="ARBA00022475"/>
    </source>
</evidence>
<dbReference type="KEGG" id="sscu:CEP64_10690"/>
<evidence type="ECO:0000256" key="1">
    <source>
        <dbReference type="ARBA" id="ARBA00000085"/>
    </source>
</evidence>
<feature type="domain" description="Histidine kinase" evidence="13">
    <location>
        <begin position="128"/>
        <end position="346"/>
    </location>
</feature>
<dbReference type="GO" id="GO:0000155">
    <property type="term" value="F:phosphorelay sensor kinase activity"/>
    <property type="evidence" value="ECO:0007669"/>
    <property type="project" value="InterPro"/>
</dbReference>
<dbReference type="InterPro" id="IPR036890">
    <property type="entry name" value="HATPase_C_sf"/>
</dbReference>
<dbReference type="GO" id="GO:0005524">
    <property type="term" value="F:ATP binding"/>
    <property type="evidence" value="ECO:0007669"/>
    <property type="project" value="UniProtKB-KW"/>
</dbReference>
<dbReference type="InterPro" id="IPR003660">
    <property type="entry name" value="HAMP_dom"/>
</dbReference>
<dbReference type="GO" id="GO:0005886">
    <property type="term" value="C:plasma membrane"/>
    <property type="evidence" value="ECO:0007669"/>
    <property type="project" value="UniProtKB-SubCell"/>
</dbReference>
<evidence type="ECO:0000256" key="11">
    <source>
        <dbReference type="ARBA" id="ARBA00023136"/>
    </source>
</evidence>
<dbReference type="InterPro" id="IPR004358">
    <property type="entry name" value="Sig_transdc_His_kin-like_C"/>
</dbReference>
<feature type="transmembrane region" description="Helical" evidence="12">
    <location>
        <begin position="12"/>
        <end position="32"/>
    </location>
</feature>
<dbReference type="SMART" id="SM00304">
    <property type="entry name" value="HAMP"/>
    <property type="match status" value="1"/>
</dbReference>
<dbReference type="Pfam" id="PF00672">
    <property type="entry name" value="HAMP"/>
    <property type="match status" value="1"/>
</dbReference>
<keyword evidence="10" id="KW-0902">Two-component regulatory system</keyword>
<dbReference type="Pfam" id="PF00512">
    <property type="entry name" value="HisKA"/>
    <property type="match status" value="1"/>
</dbReference>
<dbReference type="EMBL" id="CP022046">
    <property type="protein sequence ID" value="ASE35045.1"/>
    <property type="molecule type" value="Genomic_DNA"/>
</dbReference>
<dbReference type="CDD" id="cd06225">
    <property type="entry name" value="HAMP"/>
    <property type="match status" value="1"/>
</dbReference>
<dbReference type="PANTHER" id="PTHR45453:SF1">
    <property type="entry name" value="PHOSPHATE REGULON SENSOR PROTEIN PHOR"/>
    <property type="match status" value="1"/>
</dbReference>
<dbReference type="PROSITE" id="PS50109">
    <property type="entry name" value="HIS_KIN"/>
    <property type="match status" value="1"/>
</dbReference>
<dbReference type="EC" id="2.7.13.3" evidence="3"/>
<dbReference type="RefSeq" id="WP_088592530.1">
    <property type="nucleotide sequence ID" value="NZ_CP022046.2"/>
</dbReference>
<evidence type="ECO:0000313" key="16">
    <source>
        <dbReference type="Proteomes" id="UP000197058"/>
    </source>
</evidence>
<evidence type="ECO:0000256" key="5">
    <source>
        <dbReference type="ARBA" id="ARBA00022553"/>
    </source>
</evidence>
<dbReference type="Gene3D" id="6.10.340.10">
    <property type="match status" value="1"/>
</dbReference>
<evidence type="ECO:0000256" key="12">
    <source>
        <dbReference type="SAM" id="Phobius"/>
    </source>
</evidence>
<sequence>MLTIRTQIITAFISSIVLTTIILAIAYKWMWFDAHTTLLLTISAIISSCLTTVICMLFINPLVKRIRLLNKQTKLIANRQYSETAIKIDSPKEMKELSDAFNTMARNIEAQIQQVQYEQQEKSEMVQNLTHDLKTPLSSITSYAEGLKEGIISQSDEQQKAYSVLIKQSQRISMMFDELTSVMEISHDHKHNYPLETIYLDKLFVTLLQSYEQQIVSENRTIDVNLCEDITYFKQYKVPLERILMNILDNAFKYTQLGSRIEIKVTKEDSNICIAVSDDGPGIAKQHLHRIFDRTYRVEASRNKDTGGSGLGLYIAKNLAEQMDGQLKVESKEDVGTTFYLTVPMK</sequence>
<reference evidence="16" key="1">
    <citation type="submission" date="2017-06" db="EMBL/GenBank/DDBJ databases">
        <title>FDA dAtabase for Regulatory Grade micrObial Sequences (FDA-ARGOS): Supporting development and validation of Infectious Disease Dx tests.</title>
        <authorList>
            <person name="Goldberg B."/>
            <person name="Campos J."/>
            <person name="Tallon L."/>
            <person name="Sadzewicz L."/>
            <person name="Sengamalay N."/>
            <person name="Ott S."/>
            <person name="Godinez A."/>
            <person name="Nagaraj S."/>
            <person name="Vavikolanu K."/>
            <person name="Nadendla S."/>
            <person name="George J."/>
            <person name="Geyer C."/>
            <person name="Sichtig H."/>
        </authorList>
    </citation>
    <scope>NUCLEOTIDE SEQUENCE [LARGE SCALE GENOMIC DNA]</scope>
    <source>
        <strain evidence="16">FDAARGOS_285</strain>
    </source>
</reference>
<evidence type="ECO:0000256" key="9">
    <source>
        <dbReference type="ARBA" id="ARBA00022840"/>
    </source>
</evidence>
<keyword evidence="12" id="KW-1133">Transmembrane helix</keyword>
<protein>
    <recommendedName>
        <fullName evidence="3">histidine kinase</fullName>
        <ecNumber evidence="3">2.7.13.3</ecNumber>
    </recommendedName>
</protein>
<evidence type="ECO:0000256" key="10">
    <source>
        <dbReference type="ARBA" id="ARBA00023012"/>
    </source>
</evidence>
<accession>A0AAI8DJC0</accession>
<keyword evidence="8 15" id="KW-0418">Kinase</keyword>
<dbReference type="SUPFAM" id="SSF55874">
    <property type="entry name" value="ATPase domain of HSP90 chaperone/DNA topoisomerase II/histidine kinase"/>
    <property type="match status" value="1"/>
</dbReference>
<evidence type="ECO:0000256" key="3">
    <source>
        <dbReference type="ARBA" id="ARBA00012438"/>
    </source>
</evidence>
<dbReference type="Proteomes" id="UP000197058">
    <property type="component" value="Chromosome"/>
</dbReference>
<feature type="transmembrane region" description="Helical" evidence="12">
    <location>
        <begin position="38"/>
        <end position="59"/>
    </location>
</feature>
<dbReference type="Gene3D" id="3.30.565.10">
    <property type="entry name" value="Histidine kinase-like ATPase, C-terminal domain"/>
    <property type="match status" value="1"/>
</dbReference>
<comment type="catalytic activity">
    <reaction evidence="1">
        <text>ATP + protein L-histidine = ADP + protein N-phospho-L-histidine.</text>
        <dbReference type="EC" id="2.7.13.3"/>
    </reaction>
</comment>
<dbReference type="SMART" id="SM00387">
    <property type="entry name" value="HATPase_c"/>
    <property type="match status" value="1"/>
</dbReference>
<gene>
    <name evidence="15" type="ORF">CEP64_10690</name>
</gene>
<name>A0AAI8DJC0_MAMSC</name>
<comment type="subcellular location">
    <subcellularLocation>
        <location evidence="2">Cell membrane</location>
        <topology evidence="2">Multi-pass membrane protein</topology>
    </subcellularLocation>
</comment>
<evidence type="ECO:0000256" key="8">
    <source>
        <dbReference type="ARBA" id="ARBA00022777"/>
    </source>
</evidence>
<keyword evidence="5" id="KW-0597">Phosphoprotein</keyword>
<dbReference type="AlphaFoldDB" id="A0AAI8DJC0"/>
<organism evidence="15 16">
    <name type="scientific">Mammaliicoccus sciuri</name>
    <name type="common">Staphylococcus sciuri</name>
    <dbReference type="NCBI Taxonomy" id="1296"/>
    <lineage>
        <taxon>Bacteria</taxon>
        <taxon>Bacillati</taxon>
        <taxon>Bacillota</taxon>
        <taxon>Bacilli</taxon>
        <taxon>Bacillales</taxon>
        <taxon>Staphylococcaceae</taxon>
        <taxon>Mammaliicoccus</taxon>
    </lineage>
</organism>
<keyword evidence="9" id="KW-0067">ATP-binding</keyword>
<dbReference type="PRINTS" id="PR00344">
    <property type="entry name" value="BCTRLSENSOR"/>
</dbReference>
<dbReference type="SUPFAM" id="SSF47384">
    <property type="entry name" value="Homodimeric domain of signal transducing histidine kinase"/>
    <property type="match status" value="1"/>
</dbReference>
<feature type="domain" description="HAMP" evidence="14">
    <location>
        <begin position="60"/>
        <end position="113"/>
    </location>
</feature>
<proteinExistence type="predicted"/>
<dbReference type="CDD" id="cd00075">
    <property type="entry name" value="HATPase"/>
    <property type="match status" value="1"/>
</dbReference>
<dbReference type="PROSITE" id="PS50885">
    <property type="entry name" value="HAMP"/>
    <property type="match status" value="1"/>
</dbReference>
<evidence type="ECO:0000313" key="15">
    <source>
        <dbReference type="EMBL" id="ASE35045.1"/>
    </source>
</evidence>
<evidence type="ECO:0000256" key="2">
    <source>
        <dbReference type="ARBA" id="ARBA00004651"/>
    </source>
</evidence>
<dbReference type="InterPro" id="IPR036097">
    <property type="entry name" value="HisK_dim/P_sf"/>
</dbReference>
<dbReference type="InterPro" id="IPR005467">
    <property type="entry name" value="His_kinase_dom"/>
</dbReference>
<dbReference type="CDD" id="cd00082">
    <property type="entry name" value="HisKA"/>
    <property type="match status" value="1"/>
</dbReference>
<keyword evidence="4" id="KW-1003">Cell membrane</keyword>
<dbReference type="InterPro" id="IPR050351">
    <property type="entry name" value="BphY/WalK/GraS-like"/>
</dbReference>
<evidence type="ECO:0000256" key="7">
    <source>
        <dbReference type="ARBA" id="ARBA00022741"/>
    </source>
</evidence>
<dbReference type="PANTHER" id="PTHR45453">
    <property type="entry name" value="PHOSPHATE REGULON SENSOR PROTEIN PHOR"/>
    <property type="match status" value="1"/>
</dbReference>
<dbReference type="GO" id="GO:0004721">
    <property type="term" value="F:phosphoprotein phosphatase activity"/>
    <property type="evidence" value="ECO:0007669"/>
    <property type="project" value="TreeGrafter"/>
</dbReference>
<keyword evidence="12" id="KW-0812">Transmembrane</keyword>
<dbReference type="SMART" id="SM00388">
    <property type="entry name" value="HisKA"/>
    <property type="match status" value="1"/>
</dbReference>
<dbReference type="GO" id="GO:0016036">
    <property type="term" value="P:cellular response to phosphate starvation"/>
    <property type="evidence" value="ECO:0007669"/>
    <property type="project" value="TreeGrafter"/>
</dbReference>
<keyword evidence="11 12" id="KW-0472">Membrane</keyword>
<evidence type="ECO:0000256" key="6">
    <source>
        <dbReference type="ARBA" id="ARBA00022679"/>
    </source>
</evidence>
<keyword evidence="6" id="KW-0808">Transferase</keyword>
<keyword evidence="7" id="KW-0547">Nucleotide-binding</keyword>
<evidence type="ECO:0000259" key="14">
    <source>
        <dbReference type="PROSITE" id="PS50885"/>
    </source>
</evidence>
<dbReference type="Gene3D" id="1.10.287.130">
    <property type="match status" value="1"/>
</dbReference>